<dbReference type="Gene3D" id="1.25.40.10">
    <property type="entry name" value="Tetratricopeptide repeat domain"/>
    <property type="match status" value="1"/>
</dbReference>
<dbReference type="Proteomes" id="UP000028252">
    <property type="component" value="Unassembled WGS sequence"/>
</dbReference>
<gene>
    <name evidence="10" type="ORF">ADIMK_1511</name>
</gene>
<evidence type="ECO:0000256" key="5">
    <source>
        <dbReference type="PROSITE-ProRule" id="PRU00339"/>
    </source>
</evidence>
<feature type="domain" description="Cytochrome c-type biogenesis protein H TPR" evidence="9">
    <location>
        <begin position="146"/>
        <end position="262"/>
    </location>
</feature>
<keyword evidence="10" id="KW-0456">Lyase</keyword>
<keyword evidence="7" id="KW-0812">Transmembrane</keyword>
<dbReference type="Pfam" id="PF23914">
    <property type="entry name" value="TPR_CcmH_CycH"/>
    <property type="match status" value="1"/>
</dbReference>
<evidence type="ECO:0000256" key="3">
    <source>
        <dbReference type="ARBA" id="ARBA00022748"/>
    </source>
</evidence>
<evidence type="ECO:0000256" key="2">
    <source>
        <dbReference type="ARBA" id="ARBA00022737"/>
    </source>
</evidence>
<dbReference type="GO" id="GO:0005886">
    <property type="term" value="C:plasma membrane"/>
    <property type="evidence" value="ECO:0007669"/>
    <property type="project" value="TreeGrafter"/>
</dbReference>
<evidence type="ECO:0000259" key="8">
    <source>
        <dbReference type="Pfam" id="PF23892"/>
    </source>
</evidence>
<evidence type="ECO:0000256" key="6">
    <source>
        <dbReference type="SAM" id="Coils"/>
    </source>
</evidence>
<comment type="subcellular location">
    <subcellularLocation>
        <location evidence="1">Cell envelope</location>
    </subcellularLocation>
</comment>
<dbReference type="SMART" id="SM00028">
    <property type="entry name" value="TPR"/>
    <property type="match status" value="2"/>
</dbReference>
<dbReference type="SUPFAM" id="SSF48452">
    <property type="entry name" value="TPR-like"/>
    <property type="match status" value="1"/>
</dbReference>
<dbReference type="InterPro" id="IPR017560">
    <property type="entry name" value="Cyt_c_biogenesis_CcmI"/>
</dbReference>
<feature type="transmembrane region" description="Helical" evidence="7">
    <location>
        <begin position="6"/>
        <end position="24"/>
    </location>
</feature>
<feature type="domain" description="Cytochrome c-type biogenesis protein H Ig-like" evidence="8">
    <location>
        <begin position="302"/>
        <end position="409"/>
    </location>
</feature>
<evidence type="ECO:0000256" key="7">
    <source>
        <dbReference type="SAM" id="Phobius"/>
    </source>
</evidence>
<dbReference type="InterPro" id="IPR056413">
    <property type="entry name" value="TPR_CcmH_CycH"/>
</dbReference>
<keyword evidence="11" id="KW-1185">Reference proteome</keyword>
<keyword evidence="2" id="KW-0677">Repeat</keyword>
<dbReference type="OrthoDB" id="9776053at2"/>
<dbReference type="NCBIfam" id="TIGR03142">
    <property type="entry name" value="cytochro_ccmI"/>
    <property type="match status" value="1"/>
</dbReference>
<evidence type="ECO:0000256" key="4">
    <source>
        <dbReference type="ARBA" id="ARBA00022803"/>
    </source>
</evidence>
<dbReference type="InterPro" id="IPR019734">
    <property type="entry name" value="TPR_rpt"/>
</dbReference>
<evidence type="ECO:0000313" key="11">
    <source>
        <dbReference type="Proteomes" id="UP000028252"/>
    </source>
</evidence>
<reference evidence="10 11" key="1">
    <citation type="submission" date="2014-04" db="EMBL/GenBank/DDBJ databases">
        <title>Marinobacterium kochiensis sp. nov., isolated from sediment sample collected from Kochi backwaters in Kerala, India.</title>
        <authorList>
            <person name="Singh A."/>
            <person name="Pinnaka A.K."/>
        </authorList>
    </citation>
    <scope>NUCLEOTIDE SEQUENCE [LARGE SCALE GENOMIC DNA]</scope>
    <source>
        <strain evidence="10 11">AK27</strain>
    </source>
</reference>
<feature type="transmembrane region" description="Helical" evidence="7">
    <location>
        <begin position="102"/>
        <end position="120"/>
    </location>
</feature>
<dbReference type="GO" id="GO:0016829">
    <property type="term" value="F:lyase activity"/>
    <property type="evidence" value="ECO:0007669"/>
    <property type="project" value="UniProtKB-KW"/>
</dbReference>
<comment type="caution">
    <text evidence="10">The sequence shown here is derived from an EMBL/GenBank/DDBJ whole genome shotgun (WGS) entry which is preliminary data.</text>
</comment>
<dbReference type="EMBL" id="JMQN01000018">
    <property type="protein sequence ID" value="KEA64265.1"/>
    <property type="molecule type" value="Genomic_DNA"/>
</dbReference>
<dbReference type="PANTHER" id="PTHR47870:SF4">
    <property type="entry name" value="CYTOCHROME C-TYPE BIOGENESIS PROTEIN CYCH"/>
    <property type="match status" value="1"/>
</dbReference>
<keyword evidence="7" id="KW-0472">Membrane</keyword>
<keyword evidence="4 5" id="KW-0802">TPR repeat</keyword>
<accession>A0A081G0G0</accession>
<dbReference type="InterPro" id="IPR056412">
    <property type="entry name" value="Ig_CycH"/>
</dbReference>
<evidence type="ECO:0000256" key="1">
    <source>
        <dbReference type="ARBA" id="ARBA00004196"/>
    </source>
</evidence>
<dbReference type="PATRIC" id="fig|1232683.4.peg.1490"/>
<keyword evidence="6" id="KW-0175">Coiled coil</keyword>
<dbReference type="InterPro" id="IPR011990">
    <property type="entry name" value="TPR-like_helical_dom_sf"/>
</dbReference>
<dbReference type="RefSeq" id="WP_036185775.1">
    <property type="nucleotide sequence ID" value="NZ_JMQN01000018.1"/>
</dbReference>
<evidence type="ECO:0000313" key="10">
    <source>
        <dbReference type="EMBL" id="KEA64265.1"/>
    </source>
</evidence>
<protein>
    <submittedName>
        <fullName evidence="10">Cytochrome c heme lyase subunit CcmH</fullName>
    </submittedName>
</protein>
<dbReference type="STRING" id="1232683.ADIMK_1511"/>
<keyword evidence="3" id="KW-0201">Cytochrome c-type biogenesis</keyword>
<feature type="repeat" description="TPR" evidence="5">
    <location>
        <begin position="160"/>
        <end position="193"/>
    </location>
</feature>
<feature type="coiled-coil region" evidence="6">
    <location>
        <begin position="39"/>
        <end position="66"/>
    </location>
</feature>
<dbReference type="InterPro" id="IPR051263">
    <property type="entry name" value="C-type_cytochrome_biogenesis"/>
</dbReference>
<sequence length="413" mass="44566">MMALWGSIALLTLIAVAVVFWPLLSASRRTRNARTDQAEDRQHQNIEIYRERLAELEEERVAGTLDDENFEVLKLELERNLLIDAEQPVEELKHPRPSGAQLVTVVLLALLVPVASLGLYQTLGSAPDLEVAMNPPKAPATLEEAIAQLEQELERHPENAEGWYLLANTYVNQGRFDEGISAFNKVLEVLPAEAPQVAGVHGQIAQALYFRDGGKMSDEVRKQIDLTLSMDPGDMAALGILGIDAYETGDYRQAIEYWSRALPGATGDAAQSLRSGIEQAKQQLVAAGEPVPEMPAVKGAVINVSVDIADELKAKVSPDQVLFIYARPVGGRMPLAAVRRKASELPIEVELNDSMAMMPGAELSSVGEVEIGARISNSGQAIAAPGDLIGSLSPVAVSSDAQSVKLVIDRVVE</sequence>
<dbReference type="GO" id="GO:0030313">
    <property type="term" value="C:cell envelope"/>
    <property type="evidence" value="ECO:0007669"/>
    <property type="project" value="UniProtKB-SubCell"/>
</dbReference>
<name>A0A081G0G0_9GAMM</name>
<dbReference type="Pfam" id="PF23892">
    <property type="entry name" value="Ig_CycH"/>
    <property type="match status" value="1"/>
</dbReference>
<dbReference type="PROSITE" id="PS50005">
    <property type="entry name" value="TPR"/>
    <property type="match status" value="1"/>
</dbReference>
<dbReference type="PANTHER" id="PTHR47870">
    <property type="entry name" value="CYTOCHROME C-TYPE BIOGENESIS PROTEIN CCMH"/>
    <property type="match status" value="1"/>
</dbReference>
<dbReference type="GO" id="GO:0017004">
    <property type="term" value="P:cytochrome complex assembly"/>
    <property type="evidence" value="ECO:0007669"/>
    <property type="project" value="UniProtKB-KW"/>
</dbReference>
<proteinExistence type="predicted"/>
<dbReference type="AlphaFoldDB" id="A0A081G0G0"/>
<dbReference type="eggNOG" id="COG4235">
    <property type="taxonomic scope" value="Bacteria"/>
</dbReference>
<organism evidence="10 11">
    <name type="scientific">Marinobacterium lacunae</name>
    <dbReference type="NCBI Taxonomy" id="1232683"/>
    <lineage>
        <taxon>Bacteria</taxon>
        <taxon>Pseudomonadati</taxon>
        <taxon>Pseudomonadota</taxon>
        <taxon>Gammaproteobacteria</taxon>
        <taxon>Oceanospirillales</taxon>
        <taxon>Oceanospirillaceae</taxon>
        <taxon>Marinobacterium</taxon>
    </lineage>
</organism>
<keyword evidence="7" id="KW-1133">Transmembrane helix</keyword>
<evidence type="ECO:0000259" key="9">
    <source>
        <dbReference type="Pfam" id="PF23914"/>
    </source>
</evidence>